<dbReference type="AlphaFoldDB" id="A0AAE9WRZ8"/>
<proteinExistence type="predicted"/>
<evidence type="ECO:0000313" key="2">
    <source>
        <dbReference type="Proteomes" id="UP001054126"/>
    </source>
</evidence>
<name>A0AAE9WRZ8_PLAYO</name>
<sequence>MEINKKKNSLCNYINFKHICTHCNNCIKNKQINLSHSIKSSKQNKEKKKRRVYIAEKYGNNIIANHFIYNILEFL</sequence>
<dbReference type="EMBL" id="CP115530">
    <property type="protein sequence ID" value="WBY56027.1"/>
    <property type="molecule type" value="Genomic_DNA"/>
</dbReference>
<accession>A0AAE9WRZ8</accession>
<dbReference type="Proteomes" id="UP001054126">
    <property type="component" value="Chromosome 6"/>
</dbReference>
<gene>
    <name evidence="1" type="ORF">Py17XNL_000600707</name>
</gene>
<organism evidence="1 2">
    <name type="scientific">Plasmodium yoelii yoelii</name>
    <dbReference type="NCBI Taxonomy" id="73239"/>
    <lineage>
        <taxon>Eukaryota</taxon>
        <taxon>Sar</taxon>
        <taxon>Alveolata</taxon>
        <taxon>Apicomplexa</taxon>
        <taxon>Aconoidasida</taxon>
        <taxon>Haemosporida</taxon>
        <taxon>Plasmodiidae</taxon>
        <taxon>Plasmodium</taxon>
        <taxon>Plasmodium (Vinckeia)</taxon>
    </lineage>
</organism>
<evidence type="ECO:0000313" key="1">
    <source>
        <dbReference type="EMBL" id="WBY56027.1"/>
    </source>
</evidence>
<reference evidence="1" key="1">
    <citation type="submission" date="2023-01" db="EMBL/GenBank/DDBJ databases">
        <title>Long-Read Genome Assembly and Gene Model Annotations for the Rodent Malaria Parasite Plasmodium yoelii 17XNL.</title>
        <authorList>
            <person name="Mitchell G.J."/>
            <person name="Sebastian A."/>
            <person name="Albert I."/>
            <person name="Lindner S.E."/>
        </authorList>
    </citation>
    <scope>NUCLEOTIDE SEQUENCE</scope>
    <source>
        <strain evidence="1">17XNL clone 1.1</strain>
    </source>
</reference>
<protein>
    <submittedName>
        <fullName evidence="1">Uncharacterized protein</fullName>
    </submittedName>
</protein>